<evidence type="ECO:0000256" key="3">
    <source>
        <dbReference type="ARBA" id="ARBA00022801"/>
    </source>
</evidence>
<evidence type="ECO:0000313" key="5">
    <source>
        <dbReference type="EMBL" id="MCB8877946.1"/>
    </source>
</evidence>
<dbReference type="Gene3D" id="3.90.79.10">
    <property type="entry name" value="Nucleoside Triphosphate Pyrophosphohydrolase"/>
    <property type="match status" value="1"/>
</dbReference>
<dbReference type="InterPro" id="IPR047198">
    <property type="entry name" value="DDP-like_NUDIX"/>
</dbReference>
<name>A0A963YVY7_9PROT</name>
<dbReference type="PANTHER" id="PTHR12629:SF0">
    <property type="entry name" value="DIPHOSPHOINOSITOL-POLYPHOSPHATE DIPHOSPHATASE"/>
    <property type="match status" value="1"/>
</dbReference>
<sequence>MPKSDRDTDLQYGALPYRMGRHGVEILLITSRDTGRWVIPKGWPMFGKKPHRVAEIEAFQEAGVKGVIKKKPLGAYPYPKVMPNGAIRLCLVEVYPLRVTMEAIKWRESAERERLWFRADEAAELVDEGGLALLIDAWR</sequence>
<gene>
    <name evidence="5" type="ORF">ASILVAE211_22335</name>
</gene>
<keyword evidence="2" id="KW-0479">Metal-binding</keyword>
<comment type="caution">
    <text evidence="5">The sequence shown here is derived from an EMBL/GenBank/DDBJ whole genome shotgun (WGS) entry which is preliminary data.</text>
</comment>
<dbReference type="EMBL" id="JAESVB010000020">
    <property type="protein sequence ID" value="MCB8877946.1"/>
    <property type="molecule type" value="Genomic_DNA"/>
</dbReference>
<comment type="cofactor">
    <cofactor evidence="1">
        <name>Mg(2+)</name>
        <dbReference type="ChEBI" id="CHEBI:18420"/>
    </cofactor>
</comment>
<accession>A0A963YVY7</accession>
<proteinExistence type="predicted"/>
<dbReference type="PANTHER" id="PTHR12629">
    <property type="entry name" value="DIPHOSPHOINOSITOL POLYPHOSPHATE PHOSPHOHYDROLASE"/>
    <property type="match status" value="1"/>
</dbReference>
<evidence type="ECO:0000256" key="1">
    <source>
        <dbReference type="ARBA" id="ARBA00001946"/>
    </source>
</evidence>
<keyword evidence="6" id="KW-1185">Reference proteome</keyword>
<reference evidence="5" key="2">
    <citation type="submission" date="2021-01" db="EMBL/GenBank/DDBJ databases">
        <authorList>
            <person name="Mieszkin S."/>
            <person name="Pouder E."/>
            <person name="Alain K."/>
        </authorList>
    </citation>
    <scope>NUCLEOTIDE SEQUENCE</scope>
    <source>
        <strain evidence="5">HW T2.11</strain>
    </source>
</reference>
<protein>
    <submittedName>
        <fullName evidence="5">NUDIX hydrolase</fullName>
    </submittedName>
</protein>
<dbReference type="AlphaFoldDB" id="A0A963YVY7"/>
<reference evidence="5" key="1">
    <citation type="journal article" date="2021" name="Microorganisms">
        <title>Acidisoma silvae sp. nov. and Acidisomacellulosilytica sp. nov., Two Acidophilic Bacteria Isolated from Decaying Wood, Hydrolyzing Cellulose and Producing Poly-3-hydroxybutyrate.</title>
        <authorList>
            <person name="Mieszkin S."/>
            <person name="Pouder E."/>
            <person name="Uroz S."/>
            <person name="Simon-Colin C."/>
            <person name="Alain K."/>
        </authorList>
    </citation>
    <scope>NUCLEOTIDE SEQUENCE</scope>
    <source>
        <strain evidence="5">HW T2.11</strain>
    </source>
</reference>
<evidence type="ECO:0000313" key="6">
    <source>
        <dbReference type="Proteomes" id="UP000708298"/>
    </source>
</evidence>
<dbReference type="GO" id="GO:0046872">
    <property type="term" value="F:metal ion binding"/>
    <property type="evidence" value="ECO:0007669"/>
    <property type="project" value="UniProtKB-KW"/>
</dbReference>
<dbReference type="GO" id="GO:0016462">
    <property type="term" value="F:pyrophosphatase activity"/>
    <property type="evidence" value="ECO:0007669"/>
    <property type="project" value="InterPro"/>
</dbReference>
<keyword evidence="4" id="KW-0460">Magnesium</keyword>
<dbReference type="RefSeq" id="WP_227323590.1">
    <property type="nucleotide sequence ID" value="NZ_JAESVB010000020.1"/>
</dbReference>
<evidence type="ECO:0000256" key="4">
    <source>
        <dbReference type="ARBA" id="ARBA00022842"/>
    </source>
</evidence>
<keyword evidence="3 5" id="KW-0378">Hydrolase</keyword>
<dbReference type="SUPFAM" id="SSF55811">
    <property type="entry name" value="Nudix"/>
    <property type="match status" value="1"/>
</dbReference>
<dbReference type="CDD" id="cd04666">
    <property type="entry name" value="NUDIX_DIPP2_like_Nudt4"/>
    <property type="match status" value="1"/>
</dbReference>
<evidence type="ECO:0000256" key="2">
    <source>
        <dbReference type="ARBA" id="ARBA00022723"/>
    </source>
</evidence>
<organism evidence="5 6">
    <name type="scientific">Acidisoma silvae</name>
    <dbReference type="NCBI Taxonomy" id="2802396"/>
    <lineage>
        <taxon>Bacteria</taxon>
        <taxon>Pseudomonadati</taxon>
        <taxon>Pseudomonadota</taxon>
        <taxon>Alphaproteobacteria</taxon>
        <taxon>Acetobacterales</taxon>
        <taxon>Acidocellaceae</taxon>
        <taxon>Acidisoma</taxon>
    </lineage>
</organism>
<dbReference type="InterPro" id="IPR015797">
    <property type="entry name" value="NUDIX_hydrolase-like_dom_sf"/>
</dbReference>
<dbReference type="GO" id="GO:0005737">
    <property type="term" value="C:cytoplasm"/>
    <property type="evidence" value="ECO:0007669"/>
    <property type="project" value="TreeGrafter"/>
</dbReference>
<dbReference type="Proteomes" id="UP000708298">
    <property type="component" value="Unassembled WGS sequence"/>
</dbReference>